<sequence>MTSKYEKLVEYLGNLEEYIFTGWMFPKPMSSTYSVSSPAWKCVWERQVTFIDSFKDRDLPELMSECHCTTPIKWNYLIKHISTGRFCKLHKEYHSDNAIHLSALEETLLKQSSIIPDYKTDDSDDDFDDFPLTSEEEEFVRSAEEQIRLEEIYSRPFQYRPLNFGKYKGVDPMSLLGEDIHYIRWLFGSNMILSSDKQELKELLMATPIHFGKFEGQTFNQLKANNPGYYYWVKRTIEQPYVRYW</sequence>
<dbReference type="Proteomes" id="UP001165083">
    <property type="component" value="Unassembled WGS sequence"/>
</dbReference>
<dbReference type="EMBL" id="BSXW01001541">
    <property type="protein sequence ID" value="GMF37510.1"/>
    <property type="molecule type" value="Genomic_DNA"/>
</dbReference>
<gene>
    <name evidence="1" type="ORF">Plil01_001578700</name>
</gene>
<proteinExistence type="predicted"/>
<name>A0A9W6XEN1_9STRA</name>
<reference evidence="1" key="1">
    <citation type="submission" date="2023-04" db="EMBL/GenBank/DDBJ databases">
        <title>Phytophthora lilii NBRC 32176.</title>
        <authorList>
            <person name="Ichikawa N."/>
            <person name="Sato H."/>
            <person name="Tonouchi N."/>
        </authorList>
    </citation>
    <scope>NUCLEOTIDE SEQUENCE</scope>
    <source>
        <strain evidence="1">NBRC 32176</strain>
    </source>
</reference>
<protein>
    <submittedName>
        <fullName evidence="1">Unnamed protein product</fullName>
    </submittedName>
</protein>
<accession>A0A9W6XEN1</accession>
<comment type="caution">
    <text evidence="1">The sequence shown here is derived from an EMBL/GenBank/DDBJ whole genome shotgun (WGS) entry which is preliminary data.</text>
</comment>
<evidence type="ECO:0000313" key="1">
    <source>
        <dbReference type="EMBL" id="GMF37510.1"/>
    </source>
</evidence>
<keyword evidence="2" id="KW-1185">Reference proteome</keyword>
<organism evidence="1 2">
    <name type="scientific">Phytophthora lilii</name>
    <dbReference type="NCBI Taxonomy" id="2077276"/>
    <lineage>
        <taxon>Eukaryota</taxon>
        <taxon>Sar</taxon>
        <taxon>Stramenopiles</taxon>
        <taxon>Oomycota</taxon>
        <taxon>Peronosporomycetes</taxon>
        <taxon>Peronosporales</taxon>
        <taxon>Peronosporaceae</taxon>
        <taxon>Phytophthora</taxon>
    </lineage>
</organism>
<dbReference type="OrthoDB" id="10606976at2759"/>
<dbReference type="AlphaFoldDB" id="A0A9W6XEN1"/>
<evidence type="ECO:0000313" key="2">
    <source>
        <dbReference type="Proteomes" id="UP001165083"/>
    </source>
</evidence>